<accession>A0A370HFD5</accession>
<dbReference type="InterPro" id="IPR010581">
    <property type="entry name" value="DUF1152"/>
</dbReference>
<reference evidence="1 2" key="1">
    <citation type="submission" date="2018-07" db="EMBL/GenBank/DDBJ databases">
        <title>Genomic Encyclopedia of Type Strains, Phase IV (KMG-IV): sequencing the most valuable type-strain genomes for metagenomic binning, comparative biology and taxonomic classification.</title>
        <authorList>
            <person name="Goeker M."/>
        </authorList>
    </citation>
    <scope>NUCLEOTIDE SEQUENCE [LARGE SCALE GENOMIC DNA]</scope>
    <source>
        <strain evidence="1 2">DSM 44952</strain>
    </source>
</reference>
<dbReference type="AlphaFoldDB" id="A0A370HFD5"/>
<dbReference type="EMBL" id="QQAZ01000002">
    <property type="protein sequence ID" value="RDI53894.1"/>
    <property type="molecule type" value="Genomic_DNA"/>
</dbReference>
<protein>
    <recommendedName>
        <fullName evidence="3">DUF1152 domain-containing protein</fullName>
    </recommendedName>
</protein>
<sequence length="338" mass="36832">MPDLDIKAVMSYSWDRFMIDPAPGPRTRDDFEGLRIRHGVLEIPVTAALKKGRSTLPRLAGYLDRPLLLLEAAAGAVGIAELIRCAATAFDATQVIVVDAGGDILAEGHEASLRTPLADSLALAAAVRSGMHTRVIVAGMGLDGELSGPELDLRLDKLGARQVSELTPRDAAPLADIWSWHPSEANALLAAAADGWRGRVETQRSAVVSLTAAATYVYELEAERLFEASLAAPLVSTTSLDEAEQLLRDRRSGRSELDVERRRAAGEQAEIRMPTAEVLDVIDQYVDRAQNRVDALTVRRVAEMVHAIEPSATEALRELLRRFRPSHFRPPLYAVRPV</sequence>
<evidence type="ECO:0000313" key="2">
    <source>
        <dbReference type="Proteomes" id="UP000255355"/>
    </source>
</evidence>
<comment type="caution">
    <text evidence="1">The sequence shown here is derived from an EMBL/GenBank/DDBJ whole genome shotgun (WGS) entry which is preliminary data.</text>
</comment>
<keyword evidence="2" id="KW-1185">Reference proteome</keyword>
<gene>
    <name evidence="1" type="ORF">DFR68_10214</name>
</gene>
<dbReference type="STRING" id="1210089.GCA_001613165_06912"/>
<dbReference type="Proteomes" id="UP000255355">
    <property type="component" value="Unassembled WGS sequence"/>
</dbReference>
<organism evidence="1 2">
    <name type="scientific">Nocardia mexicana</name>
    <dbReference type="NCBI Taxonomy" id="279262"/>
    <lineage>
        <taxon>Bacteria</taxon>
        <taxon>Bacillati</taxon>
        <taxon>Actinomycetota</taxon>
        <taxon>Actinomycetes</taxon>
        <taxon>Mycobacteriales</taxon>
        <taxon>Nocardiaceae</taxon>
        <taxon>Nocardia</taxon>
    </lineage>
</organism>
<name>A0A370HFD5_9NOCA</name>
<evidence type="ECO:0000313" key="1">
    <source>
        <dbReference type="EMBL" id="RDI53894.1"/>
    </source>
</evidence>
<proteinExistence type="predicted"/>
<evidence type="ECO:0008006" key="3">
    <source>
        <dbReference type="Google" id="ProtNLM"/>
    </source>
</evidence>
<dbReference type="Pfam" id="PF06626">
    <property type="entry name" value="DUF1152"/>
    <property type="match status" value="1"/>
</dbReference>